<protein>
    <submittedName>
        <fullName evidence="2">Uncharacterized protein</fullName>
    </submittedName>
</protein>
<feature type="compositionally biased region" description="Polar residues" evidence="1">
    <location>
        <begin position="40"/>
        <end position="74"/>
    </location>
</feature>
<evidence type="ECO:0000256" key="1">
    <source>
        <dbReference type="SAM" id="MobiDB-lite"/>
    </source>
</evidence>
<dbReference type="InParanoid" id="A0A1J7JG37"/>
<keyword evidence="3" id="KW-1185">Reference proteome</keyword>
<dbReference type="AlphaFoldDB" id="A0A1J7JG37"/>
<organism evidence="2 3">
    <name type="scientific">Coniochaeta ligniaria NRRL 30616</name>
    <dbReference type="NCBI Taxonomy" id="1408157"/>
    <lineage>
        <taxon>Eukaryota</taxon>
        <taxon>Fungi</taxon>
        <taxon>Dikarya</taxon>
        <taxon>Ascomycota</taxon>
        <taxon>Pezizomycotina</taxon>
        <taxon>Sordariomycetes</taxon>
        <taxon>Sordariomycetidae</taxon>
        <taxon>Coniochaetales</taxon>
        <taxon>Coniochaetaceae</taxon>
        <taxon>Coniochaeta</taxon>
    </lineage>
</organism>
<dbReference type="EMBL" id="KV875098">
    <property type="protein sequence ID" value="OIW28212.1"/>
    <property type="molecule type" value="Genomic_DNA"/>
</dbReference>
<accession>A0A1J7JG37</accession>
<name>A0A1J7JG37_9PEZI</name>
<evidence type="ECO:0000313" key="3">
    <source>
        <dbReference type="Proteomes" id="UP000182658"/>
    </source>
</evidence>
<evidence type="ECO:0000313" key="2">
    <source>
        <dbReference type="EMBL" id="OIW28212.1"/>
    </source>
</evidence>
<dbReference type="Proteomes" id="UP000182658">
    <property type="component" value="Unassembled WGS sequence"/>
</dbReference>
<dbReference type="OrthoDB" id="2157103at2759"/>
<reference evidence="2 3" key="1">
    <citation type="submission" date="2016-10" db="EMBL/GenBank/DDBJ databases">
        <title>Draft genome sequence of Coniochaeta ligniaria NRRL30616, a lignocellulolytic fungus for bioabatement of inhibitors in plant biomass hydrolysates.</title>
        <authorList>
            <consortium name="DOE Joint Genome Institute"/>
            <person name="Jimenez D.J."/>
            <person name="Hector R.E."/>
            <person name="Riley R."/>
            <person name="Sun H."/>
            <person name="Grigoriev I.V."/>
            <person name="Van Elsas J.D."/>
            <person name="Nichols N.N."/>
        </authorList>
    </citation>
    <scope>NUCLEOTIDE SEQUENCE [LARGE SCALE GENOMIC DNA]</scope>
    <source>
        <strain evidence="2 3">NRRL 30616</strain>
    </source>
</reference>
<feature type="region of interest" description="Disordered" evidence="1">
    <location>
        <begin position="25"/>
        <end position="86"/>
    </location>
</feature>
<sequence>MSYLVRTPKPSCLAKSASIALASQAPALNHRHHVSYQARRPSSTSQQAAGAAENASTTRTAQAAKNQPGQQATSPHKPLIKKKTMAELDEELRLKLEGISGDGGASGVEYENGKAQGLKRNVKANMFRVI</sequence>
<proteinExistence type="predicted"/>
<gene>
    <name evidence="2" type="ORF">CONLIGDRAFT_644416</name>
</gene>